<evidence type="ECO:0000313" key="2">
    <source>
        <dbReference type="Proteomes" id="UP000186955"/>
    </source>
</evidence>
<evidence type="ECO:0000313" key="1">
    <source>
        <dbReference type="EMBL" id="OKP13752.1"/>
    </source>
</evidence>
<dbReference type="Proteomes" id="UP000186955">
    <property type="component" value="Unassembled WGS sequence"/>
</dbReference>
<gene>
    <name evidence="1" type="ORF">PENSUB_551</name>
</gene>
<dbReference type="AlphaFoldDB" id="A0A1Q5UMQ6"/>
<protein>
    <submittedName>
        <fullName evidence="1">Uncharacterized protein</fullName>
    </submittedName>
</protein>
<name>A0A1Q5UMQ6_9EURO</name>
<sequence>MALPTDNYGQPIPIPGKGLLGTGVGAEEGLLGTGLLGETLLGGVSLHLSVNAKALSAKLCDPLLDRQRYRLPIKAYPTA</sequence>
<keyword evidence="2" id="KW-1185">Reference proteome</keyword>
<organism evidence="1 2">
    <name type="scientific">Penicillium subrubescens</name>
    <dbReference type="NCBI Taxonomy" id="1316194"/>
    <lineage>
        <taxon>Eukaryota</taxon>
        <taxon>Fungi</taxon>
        <taxon>Dikarya</taxon>
        <taxon>Ascomycota</taxon>
        <taxon>Pezizomycotina</taxon>
        <taxon>Eurotiomycetes</taxon>
        <taxon>Eurotiomycetidae</taxon>
        <taxon>Eurotiales</taxon>
        <taxon>Aspergillaceae</taxon>
        <taxon>Penicillium</taxon>
    </lineage>
</organism>
<reference evidence="1 2" key="1">
    <citation type="submission" date="2016-10" db="EMBL/GenBank/DDBJ databases">
        <title>Genome sequence of the ascomycete fungus Penicillium subrubescens.</title>
        <authorList>
            <person name="De Vries R.P."/>
            <person name="Peng M."/>
            <person name="Dilokpimol A."/>
            <person name="Hilden K."/>
            <person name="Makela M.R."/>
            <person name="Grigoriev I."/>
            <person name="Riley R."/>
            <person name="Granchi Z."/>
        </authorList>
    </citation>
    <scope>NUCLEOTIDE SEQUENCE [LARGE SCALE GENOMIC DNA]</scope>
    <source>
        <strain evidence="1 2">CBS 132785</strain>
    </source>
</reference>
<comment type="caution">
    <text evidence="1">The sequence shown here is derived from an EMBL/GenBank/DDBJ whole genome shotgun (WGS) entry which is preliminary data.</text>
</comment>
<accession>A0A1Q5UMQ6</accession>
<proteinExistence type="predicted"/>
<dbReference type="EMBL" id="MNBE01000125">
    <property type="protein sequence ID" value="OKP13752.1"/>
    <property type="molecule type" value="Genomic_DNA"/>
</dbReference>